<dbReference type="EMBL" id="SDKC01000002">
    <property type="protein sequence ID" value="RXS72643.1"/>
    <property type="molecule type" value="Genomic_DNA"/>
</dbReference>
<gene>
    <name evidence="1" type="ORF">ETP43_16835</name>
</gene>
<keyword evidence="2" id="KW-1185">Reference proteome</keyword>
<reference evidence="1 2" key="1">
    <citation type="submission" date="2019-01" db="EMBL/GenBank/DDBJ databases">
        <title>Blautia sp. nov. KGMB01111 isolated human feces.</title>
        <authorList>
            <person name="Park J.-E."/>
            <person name="Kim J.-S."/>
            <person name="Park S.-H."/>
        </authorList>
    </citation>
    <scope>NUCLEOTIDE SEQUENCE [LARGE SCALE GENOMIC DNA]</scope>
    <source>
        <strain evidence="1 2">KGMB01111</strain>
    </source>
</reference>
<organism evidence="1 2">
    <name type="scientific">Blautia faecicola</name>
    <dbReference type="NCBI Taxonomy" id="2509240"/>
    <lineage>
        <taxon>Bacteria</taxon>
        <taxon>Bacillati</taxon>
        <taxon>Bacillota</taxon>
        <taxon>Clostridia</taxon>
        <taxon>Lachnospirales</taxon>
        <taxon>Lachnospiraceae</taxon>
        <taxon>Blautia</taxon>
    </lineage>
</organism>
<dbReference type="AlphaFoldDB" id="A0A4Q1RDB9"/>
<proteinExistence type="predicted"/>
<name>A0A4Q1RDB9_9FIRM</name>
<dbReference type="Proteomes" id="UP000290106">
    <property type="component" value="Unassembled WGS sequence"/>
</dbReference>
<comment type="caution">
    <text evidence="1">The sequence shown here is derived from an EMBL/GenBank/DDBJ whole genome shotgun (WGS) entry which is preliminary data.</text>
</comment>
<sequence>MTKKENVYRIYGIDQESIGYGVLLAAYEYLQESFLENIKSLGITQDPFLLKKFKPSFAQRCEDGKTTLGLERAYVNVTKNSKRKPLLLIEASFWYLKNSCLYAKIVGTISIFYSITTVDPV</sequence>
<accession>A0A4Q1RDB9</accession>
<protein>
    <submittedName>
        <fullName evidence="1">Uncharacterized protein</fullName>
    </submittedName>
</protein>
<evidence type="ECO:0000313" key="1">
    <source>
        <dbReference type="EMBL" id="RXS72643.1"/>
    </source>
</evidence>
<evidence type="ECO:0000313" key="2">
    <source>
        <dbReference type="Proteomes" id="UP000290106"/>
    </source>
</evidence>